<dbReference type="Proteomes" id="UP000092321">
    <property type="component" value="Unassembled WGS sequence"/>
</dbReference>
<gene>
    <name evidence="12" type="ORF">HANVADRAFT_24055</name>
</gene>
<name>A0A1B7TEF7_9ASCO</name>
<dbReference type="GO" id="GO:0005743">
    <property type="term" value="C:mitochondrial inner membrane"/>
    <property type="evidence" value="ECO:0007669"/>
    <property type="project" value="UniProtKB-SubCell"/>
</dbReference>
<evidence type="ECO:0000256" key="7">
    <source>
        <dbReference type="ARBA" id="ARBA00022792"/>
    </source>
</evidence>
<dbReference type="GO" id="GO:0033617">
    <property type="term" value="P:mitochondrial respiratory chain complex IV assembly"/>
    <property type="evidence" value="ECO:0007669"/>
    <property type="project" value="TreeGrafter"/>
</dbReference>
<dbReference type="OrthoDB" id="5516033at2759"/>
<accession>A0A1B7TEF7</accession>
<dbReference type="Pfam" id="PF14138">
    <property type="entry name" value="COX16"/>
    <property type="match status" value="1"/>
</dbReference>
<evidence type="ECO:0000256" key="5">
    <source>
        <dbReference type="ARBA" id="ARBA00019222"/>
    </source>
</evidence>
<evidence type="ECO:0000256" key="11">
    <source>
        <dbReference type="SAM" id="Phobius"/>
    </source>
</evidence>
<comment type="similarity">
    <text evidence="3">Belongs to the COX16 family.</text>
</comment>
<evidence type="ECO:0000256" key="10">
    <source>
        <dbReference type="ARBA" id="ARBA00023136"/>
    </source>
</evidence>
<evidence type="ECO:0000256" key="3">
    <source>
        <dbReference type="ARBA" id="ARBA00008370"/>
    </source>
</evidence>
<evidence type="ECO:0000256" key="9">
    <source>
        <dbReference type="ARBA" id="ARBA00023128"/>
    </source>
</evidence>
<organism evidence="12 13">
    <name type="scientific">Hanseniaspora valbyensis NRRL Y-1626</name>
    <dbReference type="NCBI Taxonomy" id="766949"/>
    <lineage>
        <taxon>Eukaryota</taxon>
        <taxon>Fungi</taxon>
        <taxon>Dikarya</taxon>
        <taxon>Ascomycota</taxon>
        <taxon>Saccharomycotina</taxon>
        <taxon>Saccharomycetes</taxon>
        <taxon>Saccharomycodales</taxon>
        <taxon>Saccharomycodaceae</taxon>
        <taxon>Hanseniaspora</taxon>
    </lineage>
</organism>
<dbReference type="InterPro" id="IPR020164">
    <property type="entry name" value="Cyt_c_Oxase_assmbl_COX16"/>
</dbReference>
<protein>
    <recommendedName>
        <fullName evidence="4">Cytochrome c oxidase assembly protein COX16, mitochondrial</fullName>
    </recommendedName>
    <alternativeName>
        <fullName evidence="5">Cytochrome c oxidase assembly protein cox16, mitochondrial</fullName>
    </alternativeName>
</protein>
<comment type="function">
    <text evidence="1">Required for the assembly of the mitochondrial respiratory chain complex IV (CIV), also known as cytochrome c oxidase. May participate in merging the COX1 and COX2 assembly lines.</text>
</comment>
<keyword evidence="9" id="KW-0496">Mitochondrion</keyword>
<sequence length="124" mass="14700">MSSSFGFRAFRSKKQQELYEKSFAGKYAKNFREKPFLYFGLPFLTLVTLGQYLLTEFYQVKIDRDDTKVQIINADDLEKSLNKRPVDLKEEFYRLQNITEDNSNWEPIRVKRINGEKDNALAKD</sequence>
<reference evidence="13" key="1">
    <citation type="journal article" date="2016" name="Proc. Natl. Acad. Sci. U.S.A.">
        <title>Comparative genomics of biotechnologically important yeasts.</title>
        <authorList>
            <person name="Riley R."/>
            <person name="Haridas S."/>
            <person name="Wolfe K.H."/>
            <person name="Lopes M.R."/>
            <person name="Hittinger C.T."/>
            <person name="Goeker M."/>
            <person name="Salamov A.A."/>
            <person name="Wisecaver J.H."/>
            <person name="Long T.M."/>
            <person name="Calvey C.H."/>
            <person name="Aerts A.L."/>
            <person name="Barry K.W."/>
            <person name="Choi C."/>
            <person name="Clum A."/>
            <person name="Coughlan A.Y."/>
            <person name="Deshpande S."/>
            <person name="Douglass A.P."/>
            <person name="Hanson S.J."/>
            <person name="Klenk H.-P."/>
            <person name="LaButti K.M."/>
            <person name="Lapidus A."/>
            <person name="Lindquist E.A."/>
            <person name="Lipzen A.M."/>
            <person name="Meier-Kolthoff J.P."/>
            <person name="Ohm R.A."/>
            <person name="Otillar R.P."/>
            <person name="Pangilinan J.L."/>
            <person name="Peng Y."/>
            <person name="Rokas A."/>
            <person name="Rosa C.A."/>
            <person name="Scheuner C."/>
            <person name="Sibirny A.A."/>
            <person name="Slot J.C."/>
            <person name="Stielow J.B."/>
            <person name="Sun H."/>
            <person name="Kurtzman C.P."/>
            <person name="Blackwell M."/>
            <person name="Grigoriev I.V."/>
            <person name="Jeffries T.W."/>
        </authorList>
    </citation>
    <scope>NUCLEOTIDE SEQUENCE [LARGE SCALE GENOMIC DNA]</scope>
    <source>
        <strain evidence="13">NRRL Y-1626</strain>
    </source>
</reference>
<evidence type="ECO:0000256" key="6">
    <source>
        <dbReference type="ARBA" id="ARBA00022692"/>
    </source>
</evidence>
<dbReference type="PANTHER" id="PTHR17130">
    <property type="entry name" value="MITOCHONDRIAL OUTER MEMBRANE PROTEIN 25"/>
    <property type="match status" value="1"/>
</dbReference>
<keyword evidence="13" id="KW-1185">Reference proteome</keyword>
<keyword evidence="10 11" id="KW-0472">Membrane</keyword>
<evidence type="ECO:0000313" key="12">
    <source>
        <dbReference type="EMBL" id="OBA27090.1"/>
    </source>
</evidence>
<comment type="caution">
    <text evidence="12">The sequence shown here is derived from an EMBL/GenBank/DDBJ whole genome shotgun (WGS) entry which is preliminary data.</text>
</comment>
<proteinExistence type="inferred from homology"/>
<dbReference type="AlphaFoldDB" id="A0A1B7TEF7"/>
<keyword evidence="7" id="KW-0999">Mitochondrion inner membrane</keyword>
<feature type="transmembrane region" description="Helical" evidence="11">
    <location>
        <begin position="36"/>
        <end position="54"/>
    </location>
</feature>
<keyword evidence="8 11" id="KW-1133">Transmembrane helix</keyword>
<comment type="subcellular location">
    <subcellularLocation>
        <location evidence="2">Mitochondrion inner membrane</location>
        <topology evidence="2">Single-pass membrane protein</topology>
    </subcellularLocation>
</comment>
<dbReference type="PANTHER" id="PTHR17130:SF14">
    <property type="entry name" value="CYTOCHROME C OXIDASE ASSEMBLY PROTEIN COX16 HOMOLOG, MITOCHONDRIAL"/>
    <property type="match status" value="1"/>
</dbReference>
<evidence type="ECO:0000256" key="1">
    <source>
        <dbReference type="ARBA" id="ARBA00002490"/>
    </source>
</evidence>
<keyword evidence="6 11" id="KW-0812">Transmembrane</keyword>
<evidence type="ECO:0000256" key="2">
    <source>
        <dbReference type="ARBA" id="ARBA00004434"/>
    </source>
</evidence>
<dbReference type="EMBL" id="LXPE01000011">
    <property type="protein sequence ID" value="OBA27090.1"/>
    <property type="molecule type" value="Genomic_DNA"/>
</dbReference>
<evidence type="ECO:0000256" key="8">
    <source>
        <dbReference type="ARBA" id="ARBA00022989"/>
    </source>
</evidence>
<evidence type="ECO:0000256" key="4">
    <source>
        <dbReference type="ARBA" id="ARBA00015368"/>
    </source>
</evidence>
<evidence type="ECO:0000313" key="13">
    <source>
        <dbReference type="Proteomes" id="UP000092321"/>
    </source>
</evidence>